<dbReference type="Pfam" id="PF24883">
    <property type="entry name" value="NPHP3_N"/>
    <property type="match status" value="1"/>
</dbReference>
<dbReference type="InterPro" id="IPR056884">
    <property type="entry name" value="NPHP3-like_N"/>
</dbReference>
<keyword evidence="4" id="KW-1185">Reference proteome</keyword>
<evidence type="ECO:0000259" key="2">
    <source>
        <dbReference type="Pfam" id="PF24883"/>
    </source>
</evidence>
<dbReference type="Proteomes" id="UP000284706">
    <property type="component" value="Unassembled WGS sequence"/>
</dbReference>
<comment type="caution">
    <text evidence="3">The sequence shown here is derived from an EMBL/GenBank/DDBJ whole genome shotgun (WGS) entry which is preliminary data.</text>
</comment>
<feature type="domain" description="Nephrocystin 3-like N-terminal" evidence="2">
    <location>
        <begin position="88"/>
        <end position="238"/>
    </location>
</feature>
<evidence type="ECO:0000256" key="1">
    <source>
        <dbReference type="ARBA" id="ARBA00022737"/>
    </source>
</evidence>
<sequence length="284" mass="31671">MATPTVQSTSVSHSMFTGSSNITIEGGNFIQQTNIGIDRDAREAINKAFKKYVYLDITHDNDDLKHFGISQSTSVSILQKLTHWALHSMGFPNVTWLHGVSAAEKTAISVSFAEMLAKEDRLAASFFFPRADTRNLKKSFIPSIAYQICFAIPELAQHILEAAEKDPVIFGKSLETQMRELIIQPVLSSGLAAAGRWIVVIDGLDTFVTPGDDFAKRVSTIMSDLVPQLEGRLRFCISGWQTSGISREFAPCTAVKPLEIYSPDYWATCTVYIAFFFEYKEHRL</sequence>
<evidence type="ECO:0000313" key="4">
    <source>
        <dbReference type="Proteomes" id="UP000284706"/>
    </source>
</evidence>
<gene>
    <name evidence="3" type="ORF">CVT26_015342</name>
</gene>
<dbReference type="OrthoDB" id="5106486at2759"/>
<evidence type="ECO:0000313" key="3">
    <source>
        <dbReference type="EMBL" id="PPQ73320.1"/>
    </source>
</evidence>
<accession>A0A409W454</accession>
<proteinExistence type="predicted"/>
<protein>
    <recommendedName>
        <fullName evidence="2">Nephrocystin 3-like N-terminal domain-containing protein</fullName>
    </recommendedName>
</protein>
<dbReference type="InParanoid" id="A0A409W454"/>
<dbReference type="STRING" id="231916.A0A409W454"/>
<name>A0A409W454_9AGAR</name>
<keyword evidence="1" id="KW-0677">Repeat</keyword>
<reference evidence="3 4" key="1">
    <citation type="journal article" date="2018" name="Evol. Lett.">
        <title>Horizontal gene cluster transfer increased hallucinogenic mushroom diversity.</title>
        <authorList>
            <person name="Reynolds H.T."/>
            <person name="Vijayakumar V."/>
            <person name="Gluck-Thaler E."/>
            <person name="Korotkin H.B."/>
            <person name="Matheny P.B."/>
            <person name="Slot J.C."/>
        </authorList>
    </citation>
    <scope>NUCLEOTIDE SEQUENCE [LARGE SCALE GENOMIC DNA]</scope>
    <source>
        <strain evidence="3 4">SRW20</strain>
    </source>
</reference>
<organism evidence="3 4">
    <name type="scientific">Gymnopilus dilepis</name>
    <dbReference type="NCBI Taxonomy" id="231916"/>
    <lineage>
        <taxon>Eukaryota</taxon>
        <taxon>Fungi</taxon>
        <taxon>Dikarya</taxon>
        <taxon>Basidiomycota</taxon>
        <taxon>Agaricomycotina</taxon>
        <taxon>Agaricomycetes</taxon>
        <taxon>Agaricomycetidae</taxon>
        <taxon>Agaricales</taxon>
        <taxon>Agaricineae</taxon>
        <taxon>Hymenogastraceae</taxon>
        <taxon>Gymnopilus</taxon>
    </lineage>
</organism>
<dbReference type="EMBL" id="NHYE01005411">
    <property type="protein sequence ID" value="PPQ73320.1"/>
    <property type="molecule type" value="Genomic_DNA"/>
</dbReference>
<dbReference type="AlphaFoldDB" id="A0A409W454"/>